<protein>
    <submittedName>
        <fullName evidence="1">Uncharacterized protein</fullName>
    </submittedName>
</protein>
<sequence length="480" mass="55183">MKQDTKIPNNSPIYEDILRNLKEFNKMKASGHPEDPTIILGYYFKAGGYWIEEELCDKKNRIFRLQFLQLKKVNHMTMCYRVSNNDWIFYYDDLSKPNSQSLSSDQIKDCKICLTGYVNISQAQEYKLGIPEIGEDTGAQPFYSCARSSVLNFGNSEKDVEMKDLSSDTVAVPETNYSVAMNMLLQVLMSEGRFSYIKADALFCSYQLKRSCVLDSLLAAFHITFNIFPNVKRLFNTDELIQKLMALLNAKKDAEAKVICAWLLKHVRFDHTRKEIDYFGSLDDYYILYYKLVCPENKQAKKIPNNSPVYEDILSNLKEFDNIKVLGHLEDPTIILGYYFNADGNWIKQELCDKKNRIFRLQFVLLGKENHMTMCYRVSNNDWILYDNDSAKPTFQSLSFDQIKDCVICLAGYVNISQAQEYKLSISETGDVPGAKPFNSCASGSFLDFEHSVEDVEMEDLSSYSVALPETRGRLGSQPF</sequence>
<dbReference type="AlphaFoldDB" id="A0AAD5FFZ1"/>
<evidence type="ECO:0000313" key="1">
    <source>
        <dbReference type="EMBL" id="KAI5615400.1"/>
    </source>
</evidence>
<dbReference type="EMBL" id="MU554665">
    <property type="protein sequence ID" value="KAI5615400.1"/>
    <property type="molecule type" value="Genomic_DNA"/>
</dbReference>
<comment type="caution">
    <text evidence="1">The sequence shown here is derived from an EMBL/GenBank/DDBJ whole genome shotgun (WGS) entry which is preliminary data.</text>
</comment>
<organism evidence="1 2">
    <name type="scientific">Silurus asotus</name>
    <name type="common">Amur catfish</name>
    <name type="synonym">Parasilurus asotus</name>
    <dbReference type="NCBI Taxonomy" id="30991"/>
    <lineage>
        <taxon>Eukaryota</taxon>
        <taxon>Metazoa</taxon>
        <taxon>Chordata</taxon>
        <taxon>Craniata</taxon>
        <taxon>Vertebrata</taxon>
        <taxon>Euteleostomi</taxon>
        <taxon>Actinopterygii</taxon>
        <taxon>Neopterygii</taxon>
        <taxon>Teleostei</taxon>
        <taxon>Ostariophysi</taxon>
        <taxon>Siluriformes</taxon>
        <taxon>Siluridae</taxon>
        <taxon>Silurus</taxon>
    </lineage>
</organism>
<accession>A0AAD5FFZ1</accession>
<gene>
    <name evidence="1" type="ORF">C0J50_10769</name>
</gene>
<reference evidence="1" key="1">
    <citation type="submission" date="2018-07" db="EMBL/GenBank/DDBJ databases">
        <title>Comparative genomics of catfishes provides insights into carnivory and benthic adaptation.</title>
        <authorList>
            <person name="Zhang Y."/>
            <person name="Wang D."/>
            <person name="Peng Z."/>
            <person name="Zheng S."/>
            <person name="Shao F."/>
            <person name="Tao W."/>
        </authorList>
    </citation>
    <scope>NUCLEOTIDE SEQUENCE</scope>
    <source>
        <strain evidence="1">Chongqing</strain>
    </source>
</reference>
<keyword evidence="2" id="KW-1185">Reference proteome</keyword>
<proteinExistence type="predicted"/>
<evidence type="ECO:0000313" key="2">
    <source>
        <dbReference type="Proteomes" id="UP001205998"/>
    </source>
</evidence>
<dbReference type="Proteomes" id="UP001205998">
    <property type="component" value="Unassembled WGS sequence"/>
</dbReference>
<name>A0AAD5FFZ1_SILAS</name>